<proteinExistence type="predicted"/>
<dbReference type="Proteomes" id="UP000777774">
    <property type="component" value="Unassembled WGS sequence"/>
</dbReference>
<evidence type="ECO:0000313" key="2">
    <source>
        <dbReference type="Proteomes" id="UP000777774"/>
    </source>
</evidence>
<dbReference type="EMBL" id="JAAXOY010000250">
    <property type="protein sequence ID" value="NKY40002.1"/>
    <property type="molecule type" value="Genomic_DNA"/>
</dbReference>
<feature type="non-terminal residue" evidence="1">
    <location>
        <position position="1"/>
    </location>
</feature>
<accession>A0ABX1K2Z9</accession>
<comment type="caution">
    <text evidence="1">The sequence shown here is derived from an EMBL/GenBank/DDBJ whole genome shotgun (WGS) entry which is preliminary data.</text>
</comment>
<name>A0ABX1K2Z9_9CELL</name>
<sequence length="54" mass="5126">LAPEAAAIDAVLAAADPHPGTAAAGSVDGLGSGALDLDACFAEAHTVVRSLAAR</sequence>
<protein>
    <submittedName>
        <fullName evidence="1">Uncharacterized protein</fullName>
    </submittedName>
</protein>
<gene>
    <name evidence="1" type="ORF">HGA02_10805</name>
</gene>
<organism evidence="1 2">
    <name type="scientific">Cellulomonas septica</name>
    <dbReference type="NCBI Taxonomy" id="285080"/>
    <lineage>
        <taxon>Bacteria</taxon>
        <taxon>Bacillati</taxon>
        <taxon>Actinomycetota</taxon>
        <taxon>Actinomycetes</taxon>
        <taxon>Micrococcales</taxon>
        <taxon>Cellulomonadaceae</taxon>
        <taxon>Cellulomonas</taxon>
    </lineage>
</organism>
<reference evidence="1 2" key="1">
    <citation type="submission" date="2020-04" db="EMBL/GenBank/DDBJ databases">
        <title>MicrobeNet Type strains.</title>
        <authorList>
            <person name="Nicholson A.C."/>
        </authorList>
    </citation>
    <scope>NUCLEOTIDE SEQUENCE [LARGE SCALE GENOMIC DNA]</scope>
    <source>
        <strain evidence="1 2">ATCC BAA-787</strain>
    </source>
</reference>
<keyword evidence="2" id="KW-1185">Reference proteome</keyword>
<evidence type="ECO:0000313" key="1">
    <source>
        <dbReference type="EMBL" id="NKY40002.1"/>
    </source>
</evidence>